<keyword evidence="5 6" id="KW-0472">Membrane</keyword>
<accession>R9HD09</accession>
<evidence type="ECO:0000256" key="3">
    <source>
        <dbReference type="ARBA" id="ARBA00022692"/>
    </source>
</evidence>
<dbReference type="PATRIC" id="fig|1235785.3.peg.892"/>
<feature type="transmembrane region" description="Helical" evidence="6">
    <location>
        <begin position="304"/>
        <end position="330"/>
    </location>
</feature>
<reference evidence="9 10" key="1">
    <citation type="submission" date="2013-04" db="EMBL/GenBank/DDBJ databases">
        <title>The Genome Sequence of Bacteroides thetaiotaomicron dnLKV9.</title>
        <authorList>
            <consortium name="The Broad Institute Genomics Platform"/>
            <consortium name="The Broad Institute Genome Sequencing Center for Infectious Disease"/>
            <person name="Earl A."/>
            <person name="Xavier R."/>
            <person name="Kuhn K."/>
            <person name="Stappenbeck T."/>
            <person name="Walker B."/>
            <person name="Young S."/>
            <person name="Zeng Q."/>
            <person name="Gargeya S."/>
            <person name="Fitzgerald M."/>
            <person name="Haas B."/>
            <person name="Abouelleil A."/>
            <person name="Allen A.W."/>
            <person name="Alvarado L."/>
            <person name="Arachchi H.M."/>
            <person name="Berlin A.M."/>
            <person name="Chapman S.B."/>
            <person name="Gainer-Dewar J."/>
            <person name="Goldberg J."/>
            <person name="Griggs A."/>
            <person name="Gujja S."/>
            <person name="Hansen M."/>
            <person name="Howarth C."/>
            <person name="Imamovic A."/>
            <person name="Ireland A."/>
            <person name="Larimer J."/>
            <person name="McCowan C."/>
            <person name="Murphy C."/>
            <person name="Pearson M."/>
            <person name="Poon T.W."/>
            <person name="Priest M."/>
            <person name="Roberts A."/>
            <person name="Saif S."/>
            <person name="Shea T."/>
            <person name="Sisk P."/>
            <person name="Sykes S."/>
            <person name="Wortman J."/>
            <person name="Nusbaum C."/>
            <person name="Birren B."/>
        </authorList>
    </citation>
    <scope>NUCLEOTIDE SEQUENCE [LARGE SCALE GENOMIC DNA]</scope>
    <source>
        <strain evidence="10">dnLKV9</strain>
    </source>
</reference>
<feature type="domain" description="ABC3 transporter permease C-terminal" evidence="7">
    <location>
        <begin position="307"/>
        <end position="421"/>
    </location>
</feature>
<evidence type="ECO:0000313" key="10">
    <source>
        <dbReference type="Proteomes" id="UP000014207"/>
    </source>
</evidence>
<proteinExistence type="predicted"/>
<evidence type="ECO:0000256" key="5">
    <source>
        <dbReference type="ARBA" id="ARBA00023136"/>
    </source>
</evidence>
<dbReference type="AlphaFoldDB" id="R9HD09"/>
<dbReference type="Pfam" id="PF02687">
    <property type="entry name" value="FtsX"/>
    <property type="match status" value="2"/>
</dbReference>
<feature type="transmembrane region" description="Helical" evidence="6">
    <location>
        <begin position="46"/>
        <end position="68"/>
    </location>
</feature>
<evidence type="ECO:0008006" key="11">
    <source>
        <dbReference type="Google" id="ProtNLM"/>
    </source>
</evidence>
<sequence>MIENEYSHYCGTLSALHHKKTGIYYIIMRQIYYVIRTLLRGRSSNVVKVISLGLGLTMSILLFARVAFEQSFDKCFKDYENLYQVFSIFTMNGEQLEPQDQNCGPVAGAILENFPKEVEAATSYCLWVNDPLYHGSVRFEVRKLAADSLFFQTMGIEVLSGTPVKDLAQKDVVYLSDRLARKMFDTENPIGKVISYSKEIELTVKGTFADIPENATVRPEAVISLPSIWSRKWGNYSWRGGDSWLAFIRFRPGADKSVVNARIDAMIQKYRPAEDQKVVGYTAFVKPIRDVYRDNKDVRRMRNIMTILGITILFIASLNYVLISVSSLSYRAKAVGVHKCNGAGNMTILSMFLWETAIIILFALILMGLILLNFQDFFEDTAAVKLSALFSLDRIWVPLLTVAVLFVVGGVLPGRLFARIPVTQVFRRYTEGKKGWKRPLLFIQFAGVAFICGLMYVVMMQYYYILNKDLGYNPKRVVVANASFGEEEKGNYALNVFRDMPYVESVSSATYHPVYGYSGTIINDESGQSLFSSRYCSTLDDYPKMMGMVLKEGRMPRGDDETVVNETFAEWMHWGNNILNRTVYNSGYVCKVVGVMKDYRIGSFTSPQQPLLLMHTKRFGDCIHIRLKEPFAENLLKLNKEMESAFPDKTIEFRSMQQMIKENYNSVRVFSNATMLAAITMFFVMLMGLIGYTTDEVRRRSKEIAIRKVNGSEATGILELLVKDVLYVAVVAVLIGVVAAWYVNGMWMDLFAEHVPLSWAAYLLIAIANLGVIVACVLWKSWKIANENPVNSIKSE</sequence>
<protein>
    <recommendedName>
        <fullName evidence="11">ABC transporter permease</fullName>
    </recommendedName>
</protein>
<comment type="caution">
    <text evidence="9">The sequence shown here is derived from an EMBL/GenBank/DDBJ whole genome shotgun (WGS) entry which is preliminary data.</text>
</comment>
<evidence type="ECO:0000313" key="9">
    <source>
        <dbReference type="EMBL" id="EOS01784.1"/>
    </source>
</evidence>
<dbReference type="InterPro" id="IPR050250">
    <property type="entry name" value="Macrolide_Exporter_MacB"/>
</dbReference>
<organism evidence="9 10">
    <name type="scientific">Bacteroides thetaiotaomicron dnLKV9</name>
    <dbReference type="NCBI Taxonomy" id="1235785"/>
    <lineage>
        <taxon>Bacteria</taxon>
        <taxon>Pseudomonadati</taxon>
        <taxon>Bacteroidota</taxon>
        <taxon>Bacteroidia</taxon>
        <taxon>Bacteroidales</taxon>
        <taxon>Bacteroidaceae</taxon>
        <taxon>Bacteroides</taxon>
    </lineage>
</organism>
<dbReference type="GO" id="GO:0005886">
    <property type="term" value="C:plasma membrane"/>
    <property type="evidence" value="ECO:0007669"/>
    <property type="project" value="UniProtKB-SubCell"/>
</dbReference>
<feature type="transmembrane region" description="Helical" evidence="6">
    <location>
        <begin position="759"/>
        <end position="779"/>
    </location>
</feature>
<feature type="transmembrane region" description="Helical" evidence="6">
    <location>
        <begin position="351"/>
        <end position="375"/>
    </location>
</feature>
<keyword evidence="3 6" id="KW-0812">Transmembrane</keyword>
<dbReference type="InterPro" id="IPR003838">
    <property type="entry name" value="ABC3_permease_C"/>
</dbReference>
<comment type="subcellular location">
    <subcellularLocation>
        <location evidence="1">Cell membrane</location>
        <topology evidence="1">Multi-pass membrane protein</topology>
    </subcellularLocation>
</comment>
<evidence type="ECO:0000256" key="6">
    <source>
        <dbReference type="SAM" id="Phobius"/>
    </source>
</evidence>
<feature type="transmembrane region" description="Helical" evidence="6">
    <location>
        <begin position="669"/>
        <end position="692"/>
    </location>
</feature>
<gene>
    <name evidence="9" type="ORF">C799_00891</name>
</gene>
<evidence type="ECO:0000256" key="4">
    <source>
        <dbReference type="ARBA" id="ARBA00022989"/>
    </source>
</evidence>
<feature type="domain" description="MacB-like periplasmic core" evidence="8">
    <location>
        <begin position="50"/>
        <end position="265"/>
    </location>
</feature>
<keyword evidence="2" id="KW-1003">Cell membrane</keyword>
<feature type="transmembrane region" description="Helical" evidence="6">
    <location>
        <begin position="725"/>
        <end position="747"/>
    </location>
</feature>
<dbReference type="PANTHER" id="PTHR30572">
    <property type="entry name" value="MEMBRANE COMPONENT OF TRANSPORTER-RELATED"/>
    <property type="match status" value="1"/>
</dbReference>
<evidence type="ECO:0000259" key="8">
    <source>
        <dbReference type="Pfam" id="PF12704"/>
    </source>
</evidence>
<name>R9HD09_BACT4</name>
<dbReference type="Proteomes" id="UP000014207">
    <property type="component" value="Unassembled WGS sequence"/>
</dbReference>
<dbReference type="EMBL" id="ASSM01000006">
    <property type="protein sequence ID" value="EOS01784.1"/>
    <property type="molecule type" value="Genomic_DNA"/>
</dbReference>
<dbReference type="Pfam" id="PF12704">
    <property type="entry name" value="MacB_PCD"/>
    <property type="match status" value="1"/>
</dbReference>
<evidence type="ECO:0000259" key="7">
    <source>
        <dbReference type="Pfam" id="PF02687"/>
    </source>
</evidence>
<evidence type="ECO:0000256" key="2">
    <source>
        <dbReference type="ARBA" id="ARBA00022475"/>
    </source>
</evidence>
<feature type="domain" description="ABC3 transporter permease C-terminal" evidence="7">
    <location>
        <begin position="676"/>
        <end position="789"/>
    </location>
</feature>
<dbReference type="PANTHER" id="PTHR30572:SF18">
    <property type="entry name" value="ABC-TYPE MACROLIDE FAMILY EXPORT SYSTEM PERMEASE COMPONENT 2"/>
    <property type="match status" value="1"/>
</dbReference>
<dbReference type="GO" id="GO:0022857">
    <property type="term" value="F:transmembrane transporter activity"/>
    <property type="evidence" value="ECO:0007669"/>
    <property type="project" value="TreeGrafter"/>
</dbReference>
<keyword evidence="4 6" id="KW-1133">Transmembrane helix</keyword>
<evidence type="ECO:0000256" key="1">
    <source>
        <dbReference type="ARBA" id="ARBA00004651"/>
    </source>
</evidence>
<dbReference type="InterPro" id="IPR025857">
    <property type="entry name" value="MacB_PCD"/>
</dbReference>
<dbReference type="HOGENOM" id="CLU_008713_0_1_10"/>
<feature type="transmembrane region" description="Helical" evidence="6">
    <location>
        <begin position="439"/>
        <end position="464"/>
    </location>
</feature>
<feature type="transmembrane region" description="Helical" evidence="6">
    <location>
        <begin position="395"/>
        <end position="418"/>
    </location>
</feature>